<name>A0A194XGK1_MOLSC</name>
<dbReference type="RefSeq" id="XP_018073257.1">
    <property type="nucleotide sequence ID" value="XM_018208038.1"/>
</dbReference>
<feature type="domain" description="AB hydrolase-1" evidence="3">
    <location>
        <begin position="32"/>
        <end position="132"/>
    </location>
</feature>
<evidence type="ECO:0000313" key="4">
    <source>
        <dbReference type="EMBL" id="KUJ18902.1"/>
    </source>
</evidence>
<keyword evidence="1 4" id="KW-0378">Hydrolase</keyword>
<evidence type="ECO:0000313" key="5">
    <source>
        <dbReference type="Proteomes" id="UP000070700"/>
    </source>
</evidence>
<dbReference type="SUPFAM" id="SSF53474">
    <property type="entry name" value="alpha/beta-Hydrolases"/>
    <property type="match status" value="1"/>
</dbReference>
<evidence type="ECO:0000256" key="1">
    <source>
        <dbReference type="ARBA" id="ARBA00022801"/>
    </source>
</evidence>
<evidence type="ECO:0000259" key="3">
    <source>
        <dbReference type="Pfam" id="PF00561"/>
    </source>
</evidence>
<dbReference type="Pfam" id="PF00561">
    <property type="entry name" value="Abhydrolase_1"/>
    <property type="match status" value="1"/>
</dbReference>
<organism evidence="4 5">
    <name type="scientific">Mollisia scopiformis</name>
    <name type="common">Conifer needle endophyte fungus</name>
    <name type="synonym">Phialocephala scopiformis</name>
    <dbReference type="NCBI Taxonomy" id="149040"/>
    <lineage>
        <taxon>Eukaryota</taxon>
        <taxon>Fungi</taxon>
        <taxon>Dikarya</taxon>
        <taxon>Ascomycota</taxon>
        <taxon>Pezizomycotina</taxon>
        <taxon>Leotiomycetes</taxon>
        <taxon>Helotiales</taxon>
        <taxon>Mollisiaceae</taxon>
        <taxon>Mollisia</taxon>
    </lineage>
</organism>
<dbReference type="InterPro" id="IPR029058">
    <property type="entry name" value="AB_hydrolase_fold"/>
</dbReference>
<dbReference type="EMBL" id="KQ947412">
    <property type="protein sequence ID" value="KUJ18902.1"/>
    <property type="molecule type" value="Genomic_DNA"/>
</dbReference>
<dbReference type="GeneID" id="28817764"/>
<evidence type="ECO:0000256" key="2">
    <source>
        <dbReference type="ARBA" id="ARBA00038334"/>
    </source>
</evidence>
<reference evidence="4 5" key="1">
    <citation type="submission" date="2015-10" db="EMBL/GenBank/DDBJ databases">
        <title>Full genome of DAOMC 229536 Phialocephala scopiformis, a fungal endophyte of spruce producing the potent anti-insectan compound rugulosin.</title>
        <authorList>
            <consortium name="DOE Joint Genome Institute"/>
            <person name="Walker A.K."/>
            <person name="Frasz S.L."/>
            <person name="Seifert K.A."/>
            <person name="Miller J.D."/>
            <person name="Mondo S.J."/>
            <person name="Labutti K."/>
            <person name="Lipzen A."/>
            <person name="Dockter R."/>
            <person name="Kennedy M."/>
            <person name="Grigoriev I.V."/>
            <person name="Spatafora J.W."/>
        </authorList>
    </citation>
    <scope>NUCLEOTIDE SEQUENCE [LARGE SCALE GENOMIC DNA]</scope>
    <source>
        <strain evidence="4 5">CBS 120377</strain>
    </source>
</reference>
<dbReference type="GO" id="GO:0016787">
    <property type="term" value="F:hydrolase activity"/>
    <property type="evidence" value="ECO:0007669"/>
    <property type="project" value="UniProtKB-KW"/>
</dbReference>
<dbReference type="AlphaFoldDB" id="A0A194XGK1"/>
<sequence>MASSYKRSVVKYQANSEKEISYISAGPSEGQLLIFLHGWPGIAYTWKPQIETFAALGFLVVAPDMPGYGESTSTKVQEDYSHENIIPGLLALLEATTRTEAVWLAHDWGAGVLSTLMATHPEVIKASCLMAVPYRTLELGLEEVVKLVNREMYPEDKFPFGQWDYQNFYEQSFDKATEWFDANVEPWLKVSFSAVSKGRGALGYGKPAFTATVTKDGGWFGGIPKALPEWNNVPTEGAMLGQDVLEELIKAMKKTGFYGPDSYYMNHKRNREFNLSKQKNGGHFEKPLLFIEPQWDSVCDTANSRLADPMRQHASKLTWTSIAAGHWVSAEAPQETNAAIAKWLATEVADYWPYFYKNAQIKNY</sequence>
<gene>
    <name evidence="4" type="ORF">LY89DRAFT_507394</name>
</gene>
<dbReference type="Proteomes" id="UP000070700">
    <property type="component" value="Unassembled WGS sequence"/>
</dbReference>
<dbReference type="PRINTS" id="PR00412">
    <property type="entry name" value="EPOXHYDRLASE"/>
</dbReference>
<dbReference type="Gene3D" id="3.40.50.1820">
    <property type="entry name" value="alpha/beta hydrolase"/>
    <property type="match status" value="1"/>
</dbReference>
<protein>
    <submittedName>
        <fullName evidence="4">Alpha/beta-hydrolase</fullName>
    </submittedName>
</protein>
<keyword evidence="5" id="KW-1185">Reference proteome</keyword>
<dbReference type="OrthoDB" id="408373at2759"/>
<dbReference type="InterPro" id="IPR000639">
    <property type="entry name" value="Epox_hydrolase-like"/>
</dbReference>
<dbReference type="PANTHER" id="PTHR43329">
    <property type="entry name" value="EPOXIDE HYDROLASE"/>
    <property type="match status" value="1"/>
</dbReference>
<accession>A0A194XGK1</accession>
<dbReference type="KEGG" id="psco:LY89DRAFT_507394"/>
<comment type="similarity">
    <text evidence="2">Belongs to the AB hydrolase superfamily. Epoxide hydrolase family.</text>
</comment>
<dbReference type="InParanoid" id="A0A194XGK1"/>
<proteinExistence type="inferred from homology"/>
<dbReference type="InterPro" id="IPR000073">
    <property type="entry name" value="AB_hydrolase_1"/>
</dbReference>